<feature type="binding site" evidence="3">
    <location>
        <position position="99"/>
    </location>
    <ligand>
        <name>Cu cation</name>
        <dbReference type="ChEBI" id="CHEBI:23378"/>
    </ligand>
</feature>
<dbReference type="InterPro" id="IPR003782">
    <property type="entry name" value="SCO1/SenC"/>
</dbReference>
<feature type="binding site" evidence="3">
    <location>
        <position position="95"/>
    </location>
    <ligand>
        <name>Cu cation</name>
        <dbReference type="ChEBI" id="CHEBI:23378"/>
    </ligand>
</feature>
<reference evidence="7 8" key="1">
    <citation type="submission" date="2016-02" db="EMBL/GenBank/DDBJ databases">
        <title>Ulvibacter sp. LPB0005, isolated from Thais luteostoma.</title>
        <authorList>
            <person name="Shin S.-K."/>
            <person name="Yi H."/>
        </authorList>
    </citation>
    <scope>NUCLEOTIDE SEQUENCE [LARGE SCALE GENOMIC DNA]</scope>
    <source>
        <strain evidence="7 8">LPB0005</strain>
    </source>
</reference>
<dbReference type="CDD" id="cd02968">
    <property type="entry name" value="SCO"/>
    <property type="match status" value="1"/>
</dbReference>
<dbReference type="EMBL" id="LRXL01000026">
    <property type="protein sequence ID" value="OAB80575.1"/>
    <property type="molecule type" value="Genomic_DNA"/>
</dbReference>
<proteinExistence type="inferred from homology"/>
<keyword evidence="4" id="KW-1015">Disulfide bond</keyword>
<dbReference type="SUPFAM" id="SSF52833">
    <property type="entry name" value="Thioredoxin-like"/>
    <property type="match status" value="1"/>
</dbReference>
<evidence type="ECO:0000256" key="4">
    <source>
        <dbReference type="PIRSR" id="PIRSR603782-2"/>
    </source>
</evidence>
<evidence type="ECO:0000259" key="6">
    <source>
        <dbReference type="PROSITE" id="PS51352"/>
    </source>
</evidence>
<dbReference type="AlphaFoldDB" id="A0A167JDW3"/>
<dbReference type="Pfam" id="PF02630">
    <property type="entry name" value="SCO1-SenC"/>
    <property type="match status" value="1"/>
</dbReference>
<keyword evidence="5" id="KW-0812">Transmembrane</keyword>
<accession>A0A167JDW3</accession>
<dbReference type="RefSeq" id="WP_068591276.1">
    <property type="nucleotide sequence ID" value="NZ_LRXL01000026.1"/>
</dbReference>
<feature type="transmembrane region" description="Helical" evidence="5">
    <location>
        <begin position="6"/>
        <end position="26"/>
    </location>
</feature>
<dbReference type="GO" id="GO:0046872">
    <property type="term" value="F:metal ion binding"/>
    <property type="evidence" value="ECO:0007669"/>
    <property type="project" value="UniProtKB-KW"/>
</dbReference>
<feature type="disulfide bond" description="Redox-active" evidence="4">
    <location>
        <begin position="95"/>
        <end position="99"/>
    </location>
</feature>
<keyword evidence="2 3" id="KW-0186">Copper</keyword>
<dbReference type="PROSITE" id="PS51352">
    <property type="entry name" value="THIOREDOXIN_2"/>
    <property type="match status" value="1"/>
</dbReference>
<protein>
    <submittedName>
        <fullName evidence="7">Photosynthetic protein synthase II</fullName>
    </submittedName>
</protein>
<organism evidence="7 8">
    <name type="scientific">Cochleicola gelatinilyticus</name>
    <dbReference type="NCBI Taxonomy" id="1763537"/>
    <lineage>
        <taxon>Bacteria</taxon>
        <taxon>Pseudomonadati</taxon>
        <taxon>Bacteroidota</taxon>
        <taxon>Flavobacteriia</taxon>
        <taxon>Flavobacteriales</taxon>
        <taxon>Flavobacteriaceae</taxon>
        <taxon>Cochleicola</taxon>
    </lineage>
</organism>
<dbReference type="InterPro" id="IPR036249">
    <property type="entry name" value="Thioredoxin-like_sf"/>
</dbReference>
<evidence type="ECO:0000313" key="8">
    <source>
        <dbReference type="Proteomes" id="UP000077013"/>
    </source>
</evidence>
<dbReference type="Gene3D" id="3.40.30.10">
    <property type="entry name" value="Glutaredoxin"/>
    <property type="match status" value="1"/>
</dbReference>
<evidence type="ECO:0000256" key="3">
    <source>
        <dbReference type="PIRSR" id="PIRSR603782-1"/>
    </source>
</evidence>
<evidence type="ECO:0000256" key="2">
    <source>
        <dbReference type="ARBA" id="ARBA00023008"/>
    </source>
</evidence>
<feature type="binding site" evidence="3">
    <location>
        <position position="184"/>
    </location>
    <ligand>
        <name>Cu cation</name>
        <dbReference type="ChEBI" id="CHEBI:23378"/>
    </ligand>
</feature>
<dbReference type="InterPro" id="IPR013766">
    <property type="entry name" value="Thioredoxin_domain"/>
</dbReference>
<dbReference type="STRING" id="1763537.ULVI_07545"/>
<evidence type="ECO:0000256" key="5">
    <source>
        <dbReference type="SAM" id="Phobius"/>
    </source>
</evidence>
<dbReference type="OrthoDB" id="9811998at2"/>
<evidence type="ECO:0000313" key="7">
    <source>
        <dbReference type="EMBL" id="OAB80575.1"/>
    </source>
</evidence>
<feature type="domain" description="Thioredoxin" evidence="6">
    <location>
        <begin position="57"/>
        <end position="224"/>
    </location>
</feature>
<name>A0A167JDW3_9FLAO</name>
<sequence length="230" mass="25979">MKNKYSYIGLSFIILVFGIIFIPKIVKRLKGHSVVEDTRMSNVGNYDSPTDFEEGAMVVMNKVPEFKFVNQNNDTITNSFYDGKVYVIDFFFSTCPSICPIMTDNMLDVQEAFKDNDDFGIASFSIDPTYDTSKVLQAYAESYGANHPNWNFLTGNKSDVMTLSNEGFKLYAVENEEAEGGFEHSGMFALVDKEGNIQCRIDENGNPIIYYNGLEESGIQMLIEDIKKLL</sequence>
<evidence type="ECO:0000256" key="1">
    <source>
        <dbReference type="ARBA" id="ARBA00010996"/>
    </source>
</evidence>
<comment type="caution">
    <text evidence="7">The sequence shown here is derived from an EMBL/GenBank/DDBJ whole genome shotgun (WGS) entry which is preliminary data.</text>
</comment>
<keyword evidence="5" id="KW-0472">Membrane</keyword>
<keyword evidence="3" id="KW-0479">Metal-binding</keyword>
<gene>
    <name evidence="7" type="ORF">ULVI_07545</name>
</gene>
<keyword evidence="8" id="KW-1185">Reference proteome</keyword>
<dbReference type="PANTHER" id="PTHR12151">
    <property type="entry name" value="ELECTRON TRANSPORT PROTIN SCO1/SENC FAMILY MEMBER"/>
    <property type="match status" value="1"/>
</dbReference>
<dbReference type="PANTHER" id="PTHR12151:SF25">
    <property type="entry name" value="LINALOOL DEHYDRATASE_ISOMERASE DOMAIN-CONTAINING PROTEIN"/>
    <property type="match status" value="1"/>
</dbReference>
<keyword evidence="5" id="KW-1133">Transmembrane helix</keyword>
<dbReference type="Proteomes" id="UP000077013">
    <property type="component" value="Unassembled WGS sequence"/>
</dbReference>
<comment type="similarity">
    <text evidence="1">Belongs to the SCO1/2 family.</text>
</comment>